<evidence type="ECO:0000313" key="2">
    <source>
        <dbReference type="Proteomes" id="UP000650833"/>
    </source>
</evidence>
<dbReference type="OrthoDB" id="2201966at2759"/>
<accession>A0A8H7QQZ1</accession>
<comment type="caution">
    <text evidence="1">The sequence shown here is derived from an EMBL/GenBank/DDBJ whole genome shotgun (WGS) entry which is preliminary data.</text>
</comment>
<dbReference type="InterPro" id="IPR036397">
    <property type="entry name" value="RNaseH_sf"/>
</dbReference>
<proteinExistence type="predicted"/>
<dbReference type="PANTHER" id="PTHR46564">
    <property type="entry name" value="TRANSPOSASE"/>
    <property type="match status" value="1"/>
</dbReference>
<evidence type="ECO:0000313" key="1">
    <source>
        <dbReference type="EMBL" id="KAG2197066.1"/>
    </source>
</evidence>
<gene>
    <name evidence="1" type="ORF">INT46_002788</name>
</gene>
<organism evidence="1 2">
    <name type="scientific">Mucor plumbeus</name>
    <dbReference type="NCBI Taxonomy" id="97098"/>
    <lineage>
        <taxon>Eukaryota</taxon>
        <taxon>Fungi</taxon>
        <taxon>Fungi incertae sedis</taxon>
        <taxon>Mucoromycota</taxon>
        <taxon>Mucoromycotina</taxon>
        <taxon>Mucoromycetes</taxon>
        <taxon>Mucorales</taxon>
        <taxon>Mucorineae</taxon>
        <taxon>Mucoraceae</taxon>
        <taxon>Mucor</taxon>
    </lineage>
</organism>
<keyword evidence="2" id="KW-1185">Reference proteome</keyword>
<protein>
    <recommendedName>
        <fullName evidence="3">Tc1-like transposase DDE domain-containing protein</fullName>
    </recommendedName>
</protein>
<sequence length="280" mass="32615">MERIPDGDSSSEDEYDDYFNIVVTPTKYSPKDVAQFIFLLQNKNYTVSKAGKKASIGLKATYRFNDQWRKNGEAILPGYKPASKINLIRTQASFVNRNSDDTLEQHRQFVEYIDVMNDEAFYKRRCIFVDESGFKTNMVRSVAWFKKGEPVEVDDVEAEMTNLSNLDCMSAYGLIAISRYLMEQIYRISHSIHKIPEVLKAISDSRHYALFLPPYLPMLNPNKEYWVKIKSVVRKTPLVKNEVIADRTEEVAKTVTAKNCRGWIRHSQRQFPNYHNMDRL</sequence>
<dbReference type="AlphaFoldDB" id="A0A8H7QQZ1"/>
<evidence type="ECO:0008006" key="3">
    <source>
        <dbReference type="Google" id="ProtNLM"/>
    </source>
</evidence>
<dbReference type="GO" id="GO:0003676">
    <property type="term" value="F:nucleic acid binding"/>
    <property type="evidence" value="ECO:0007669"/>
    <property type="project" value="InterPro"/>
</dbReference>
<dbReference type="Gene3D" id="3.30.420.10">
    <property type="entry name" value="Ribonuclease H-like superfamily/Ribonuclease H"/>
    <property type="match status" value="1"/>
</dbReference>
<dbReference type="PANTHER" id="PTHR46564:SF1">
    <property type="entry name" value="TRANSPOSASE"/>
    <property type="match status" value="1"/>
</dbReference>
<dbReference type="EMBL" id="JAEPRC010000447">
    <property type="protein sequence ID" value="KAG2197066.1"/>
    <property type="molecule type" value="Genomic_DNA"/>
</dbReference>
<reference evidence="1" key="1">
    <citation type="submission" date="2020-12" db="EMBL/GenBank/DDBJ databases">
        <title>Metabolic potential, ecology and presence of endohyphal bacteria is reflected in genomic diversity of Mucoromycotina.</title>
        <authorList>
            <person name="Muszewska A."/>
            <person name="Okrasinska A."/>
            <person name="Steczkiewicz K."/>
            <person name="Drgas O."/>
            <person name="Orlowska M."/>
            <person name="Perlinska-Lenart U."/>
            <person name="Aleksandrzak-Piekarczyk T."/>
            <person name="Szatraj K."/>
            <person name="Zielenkiewicz U."/>
            <person name="Pilsyk S."/>
            <person name="Malc E."/>
            <person name="Mieczkowski P."/>
            <person name="Kruszewska J.S."/>
            <person name="Biernat P."/>
            <person name="Pawlowska J."/>
        </authorList>
    </citation>
    <scope>NUCLEOTIDE SEQUENCE</scope>
    <source>
        <strain evidence="1">CBS 226.32</strain>
    </source>
</reference>
<name>A0A8H7QQZ1_9FUNG</name>
<dbReference type="Proteomes" id="UP000650833">
    <property type="component" value="Unassembled WGS sequence"/>
</dbReference>